<dbReference type="KEGG" id="aba:Acid345_4247"/>
<dbReference type="STRING" id="204669.Acid345_4247"/>
<dbReference type="InterPro" id="IPR011990">
    <property type="entry name" value="TPR-like_helical_dom_sf"/>
</dbReference>
<dbReference type="eggNOG" id="COG0457">
    <property type="taxonomic scope" value="Bacteria"/>
</dbReference>
<feature type="domain" description="CHAT" evidence="1">
    <location>
        <begin position="786"/>
        <end position="1053"/>
    </location>
</feature>
<accession>Q1IIQ3</accession>
<organism evidence="2 3">
    <name type="scientific">Koribacter versatilis (strain Ellin345)</name>
    <dbReference type="NCBI Taxonomy" id="204669"/>
    <lineage>
        <taxon>Bacteria</taxon>
        <taxon>Pseudomonadati</taxon>
        <taxon>Acidobacteriota</taxon>
        <taxon>Terriglobia</taxon>
        <taxon>Terriglobales</taxon>
        <taxon>Candidatus Korobacteraceae</taxon>
        <taxon>Candidatus Korobacter</taxon>
    </lineage>
</organism>
<dbReference type="Gene3D" id="1.25.40.10">
    <property type="entry name" value="Tetratricopeptide repeat domain"/>
    <property type="match status" value="1"/>
</dbReference>
<dbReference type="InterPro" id="IPR024983">
    <property type="entry name" value="CHAT_dom"/>
</dbReference>
<dbReference type="PANTHER" id="PTHR10098:SF108">
    <property type="entry name" value="TETRATRICOPEPTIDE REPEAT PROTEIN 28"/>
    <property type="match status" value="1"/>
</dbReference>
<dbReference type="EMBL" id="CP000360">
    <property type="protein sequence ID" value="ABF43247.1"/>
    <property type="molecule type" value="Genomic_DNA"/>
</dbReference>
<dbReference type="Proteomes" id="UP000002432">
    <property type="component" value="Chromosome"/>
</dbReference>
<protein>
    <submittedName>
        <fullName evidence="2">TPR repeat protein</fullName>
    </submittedName>
</protein>
<dbReference type="PANTHER" id="PTHR10098">
    <property type="entry name" value="RAPSYN-RELATED"/>
    <property type="match status" value="1"/>
</dbReference>
<evidence type="ECO:0000313" key="3">
    <source>
        <dbReference type="Proteomes" id="UP000002432"/>
    </source>
</evidence>
<name>Q1IIQ3_KORVE</name>
<dbReference type="SMART" id="SM00028">
    <property type="entry name" value="TPR"/>
    <property type="match status" value="4"/>
</dbReference>
<dbReference type="OrthoDB" id="100963at2"/>
<evidence type="ECO:0000259" key="1">
    <source>
        <dbReference type="Pfam" id="PF12770"/>
    </source>
</evidence>
<dbReference type="eggNOG" id="COG4995">
    <property type="taxonomic scope" value="Bacteria"/>
</dbReference>
<reference evidence="2 3" key="1">
    <citation type="journal article" date="2009" name="Appl. Environ. Microbiol.">
        <title>Three genomes from the phylum Acidobacteria provide insight into the lifestyles of these microorganisms in soils.</title>
        <authorList>
            <person name="Ward N.L."/>
            <person name="Challacombe J.F."/>
            <person name="Janssen P.H."/>
            <person name="Henrissat B."/>
            <person name="Coutinho P.M."/>
            <person name="Wu M."/>
            <person name="Xie G."/>
            <person name="Haft D.H."/>
            <person name="Sait M."/>
            <person name="Badger J."/>
            <person name="Barabote R.D."/>
            <person name="Bradley B."/>
            <person name="Brettin T.S."/>
            <person name="Brinkac L.M."/>
            <person name="Bruce D."/>
            <person name="Creasy T."/>
            <person name="Daugherty S.C."/>
            <person name="Davidsen T.M."/>
            <person name="DeBoy R.T."/>
            <person name="Detter J.C."/>
            <person name="Dodson R.J."/>
            <person name="Durkin A.S."/>
            <person name="Ganapathy A."/>
            <person name="Gwinn-Giglio M."/>
            <person name="Han C.S."/>
            <person name="Khouri H."/>
            <person name="Kiss H."/>
            <person name="Kothari S.P."/>
            <person name="Madupu R."/>
            <person name="Nelson K.E."/>
            <person name="Nelson W.C."/>
            <person name="Paulsen I."/>
            <person name="Penn K."/>
            <person name="Ren Q."/>
            <person name="Rosovitz M.J."/>
            <person name="Selengut J.D."/>
            <person name="Shrivastava S."/>
            <person name="Sullivan S.A."/>
            <person name="Tapia R."/>
            <person name="Thompson L.S."/>
            <person name="Watkins K.L."/>
            <person name="Yang Q."/>
            <person name="Yu C."/>
            <person name="Zafar N."/>
            <person name="Zhou L."/>
            <person name="Kuske C.R."/>
        </authorList>
    </citation>
    <scope>NUCLEOTIDE SEQUENCE [LARGE SCALE GENOMIC DNA]</scope>
    <source>
        <strain evidence="2 3">Ellin345</strain>
    </source>
</reference>
<dbReference type="Pfam" id="PF12770">
    <property type="entry name" value="CHAT"/>
    <property type="match status" value="1"/>
</dbReference>
<dbReference type="HOGENOM" id="CLU_274828_0_0_0"/>
<dbReference type="SUPFAM" id="SSF48452">
    <property type="entry name" value="TPR-like"/>
    <property type="match status" value="1"/>
</dbReference>
<dbReference type="AlphaFoldDB" id="Q1IIQ3"/>
<proteinExistence type="predicted"/>
<keyword evidence="3" id="KW-1185">Reference proteome</keyword>
<evidence type="ECO:0000313" key="2">
    <source>
        <dbReference type="EMBL" id="ABF43247.1"/>
    </source>
</evidence>
<sequence>MKRRIGRGAWLAMIAACLLAIAGRSFESRLRGSARADNLLEKAYSDPRTLELRLRGAAWSLLRERASGRIRAEARSADLLRAEAEVARLYQANPVGTLELRDRGRANLLEWSFDEALGDFHLALAHEPESPEILNDLATAYYERGEAQGDWESLVDAYELESRAVQARSGDTLLLFNRAVIAKRLGMYGQSMEDWRRVSELEKEKGWAEEARSNFQQLAALQKTRLEKNGGPLLSAREFADRVQPEDPTTWKEVEPRVEEYVSEATRSWLPAAFPRKGDADESARRALKALAIVLERGHGDRWLRDLLWQPGSDSLADAVASLSTAAQADWTQQNYSLGRAAAQDARRSFAKMGNRAGELRAAFEELYASEFADMGTVCSRQASQLQSALREVSYPWLSAQTALERYNCELETGNFGASEFLRRARQISQAASYAGISLRALNFLAADRFARGDLAGGWHASSDGIREFWAGSQDLTYGYNLYTTVEFGVEVRNSWFSDVAYGEQALSLVEGNQKPFARAEEHLALAKASLLAKSPAVSLEHLRAAESLIADVPPSSETSNFRMDIATQSAYLQALTGSATAQIFPAPAEISQVENVYTLGSYYTTRGKTLAFEGKVEEAKSAYRSAVALAEHARRSLSSDADRLAWRHSWTEPYLLWIDLELKTGNTQKALAIWELCRNSDPAVLPLANGSRGTKLDASVMENSLASALAAEEARDAQVRPNLRDDALLLFTRLPDRIVAWAITEQGIETSVIPADASDVVMQGRLFRELCARPSSSMEQVSLQGRSLYSQLIAPVESQLRKAKNVLIENDDSLAGIPFQALIAPAGKYFSDEHAIRYVSGARDVERESASGAVVTRETKMLLVANSGSSMDGVQPLDDVVAEARSVSYLFPRAEVLVERQATLSAVMKKMPQAESVYFVGHAVSDGERTALLLSSESGSSQPSLLTSQSLGNSKLGSVRLAVLAACSTQGGTERSSDEADSLVRALLGRGVRHVVASGWDVDSQVTSRMMDAFYKNLLRGATVSEALAGAEAETRRATQHPYYWASFDAFGNN</sequence>
<gene>
    <name evidence="2" type="ordered locus">Acid345_4247</name>
</gene>
<dbReference type="InterPro" id="IPR019734">
    <property type="entry name" value="TPR_rpt"/>
</dbReference>
<dbReference type="EnsemblBacteria" id="ABF43247">
    <property type="protein sequence ID" value="ABF43247"/>
    <property type="gene ID" value="Acid345_4247"/>
</dbReference>